<feature type="compositionally biased region" description="Acidic residues" evidence="4">
    <location>
        <begin position="1123"/>
        <end position="1132"/>
    </location>
</feature>
<comment type="similarity">
    <text evidence="2">Belongs to the RRP12 family.</text>
</comment>
<dbReference type="ExpressionAtlas" id="C5WLN0">
    <property type="expression patterns" value="baseline and differential"/>
</dbReference>
<dbReference type="EMBL" id="BT088845">
    <property type="protein sequence ID" value="ACS54297.1"/>
    <property type="molecule type" value="mRNA"/>
</dbReference>
<feature type="region of interest" description="Disordered" evidence="4">
    <location>
        <begin position="1147"/>
        <end position="1188"/>
    </location>
</feature>
<dbReference type="InterPro" id="IPR016024">
    <property type="entry name" value="ARM-type_fold"/>
</dbReference>
<dbReference type="VEuPathDB" id="VectorBase:FBgn0030504"/>
<feature type="compositionally biased region" description="Gly residues" evidence="4">
    <location>
        <begin position="1402"/>
        <end position="1411"/>
    </location>
</feature>
<dbReference type="SUPFAM" id="SSF48371">
    <property type="entry name" value="ARM repeat"/>
    <property type="match status" value="1"/>
</dbReference>
<evidence type="ECO:0000256" key="4">
    <source>
        <dbReference type="SAM" id="MobiDB-lite"/>
    </source>
</evidence>
<dbReference type="Gene3D" id="1.25.10.10">
    <property type="entry name" value="Leucine-rich Repeat Variant"/>
    <property type="match status" value="1"/>
</dbReference>
<evidence type="ECO:0000256" key="5">
    <source>
        <dbReference type="SAM" id="Phobius"/>
    </source>
</evidence>
<dbReference type="OrthoDB" id="2192888at2759"/>
<keyword evidence="5" id="KW-0472">Membrane</keyword>
<dbReference type="PANTHER" id="PTHR48287">
    <property type="entry name" value="ARM REPEAT SUPERFAMILY PROTEIN"/>
    <property type="match status" value="1"/>
</dbReference>
<feature type="compositionally biased region" description="Acidic residues" evidence="4">
    <location>
        <begin position="1147"/>
        <end position="1160"/>
    </location>
</feature>
<evidence type="ECO:0000256" key="3">
    <source>
        <dbReference type="ARBA" id="ARBA00023242"/>
    </source>
</evidence>
<feature type="domain" description="RRP12 N-terminal HEAT" evidence="7">
    <location>
        <begin position="163"/>
        <end position="426"/>
    </location>
</feature>
<gene>
    <name evidence="8" type="primary">CG2691-RA</name>
</gene>
<organism evidence="8">
    <name type="scientific">Drosophila melanogaster</name>
    <name type="common">Fruit fly</name>
    <dbReference type="NCBI Taxonomy" id="7227"/>
    <lineage>
        <taxon>Eukaryota</taxon>
        <taxon>Metazoa</taxon>
        <taxon>Ecdysozoa</taxon>
        <taxon>Arthropoda</taxon>
        <taxon>Hexapoda</taxon>
        <taxon>Insecta</taxon>
        <taxon>Pterygota</taxon>
        <taxon>Neoptera</taxon>
        <taxon>Endopterygota</taxon>
        <taxon>Diptera</taxon>
        <taxon>Brachycera</taxon>
        <taxon>Muscomorpha</taxon>
        <taxon>Ephydroidea</taxon>
        <taxon>Drosophilidae</taxon>
        <taxon>Drosophila</taxon>
        <taxon>Sophophora</taxon>
    </lineage>
</organism>
<name>C5WLN0_DROME</name>
<feature type="compositionally biased region" description="Basic and acidic residues" evidence="4">
    <location>
        <begin position="1354"/>
        <end position="1367"/>
    </location>
</feature>
<evidence type="ECO:0000259" key="7">
    <source>
        <dbReference type="Pfam" id="PF25772"/>
    </source>
</evidence>
<dbReference type="InterPro" id="IPR011989">
    <property type="entry name" value="ARM-like"/>
</dbReference>
<dbReference type="GO" id="GO:0005634">
    <property type="term" value="C:nucleus"/>
    <property type="evidence" value="ECO:0007669"/>
    <property type="project" value="UniProtKB-SubCell"/>
</dbReference>
<dbReference type="Pfam" id="PF08161">
    <property type="entry name" value="RRP12_HEAT"/>
    <property type="match status" value="1"/>
</dbReference>
<dbReference type="InterPro" id="IPR057860">
    <property type="entry name" value="HEAT_RRP12_N"/>
</dbReference>
<dbReference type="HOGENOM" id="CLU_003753_0_1_1"/>
<sequence length="1417" mass="157349">QFYRSSGDTGSHVLRFACIEYFCFFRAFLAWGIMGKFRSKLKRNGKGKTWSRGESATSNPTQMKHRMKAKSRFFQPNLSLAAATTTGLTMEAVHKHEQSQAFNAETTTVNDVAGSLRSFKLDDDDDGMSGSGTAPTGTAPTGTIKTFQTFASNYSGCSNTCFQKLVTSFRSSSALHKEMLAILSALTEIIRENGGGESSTEYFLLLMEQIEAATEERDIVAGVTLLAMGINSVPAPVLKKRFAQTADTMQRLLQRFMESTNQSVIRHVIGCLSVILRAQDYAAWSYSSTFQYFDAILAFSIHSQPKIRKAAQHAIALIIHGSCFMLPAIKSDDNEMDEAVEQPKVKHHPASSRVAKFCLAQFKPEVLANAQTTVLHTLELLKDTLYGFKTEDIRSVCEHLLSIMTAANVLVRTNCFQTLYSLFLKKSPNLNASLCAKLLAAIHEYRPDKSDIRQTIAWVTVLKEGHLHLATMQLDLCMQALPRLIDVCTTDLWLSDQKELVAGVSNCIKELLQDCVSRACATAEDAQCNRQSVSRIIASLHKMLNAPFGEISRFVILIFSFVFEACGKLFGSELTPPLMTICKRYDTQSAHRLQIEHTVISAIKALGPELVLTAIPLADGKGVMQLERSWLLPLLREGANGASLQFFKEKIVALAMDCQLKWKEFAEAKNNSSSHIYELLCCQLWGLFPGFCRQPRDPEYLRYLAPTLGAAVEKNPEFRPPIYDGLMELLGDNQSAECHQAIGQYAKNFLPRLFNIYTQKPNGTYEADQRKRVLEVIRLYISRAPADVQLELFENAQEQLAASALASFEYDAFFDINAAIVRVQTCKGIKAYFGKYMAPILRNDKSKLVAKDEQKLKKQQRKTYELLRELMTSELPSCQKFTRKNSIVLQQILLDSFNTSCNVCQASRLHCLKSLIDCHSNLAYNDQLVMKAIPEAVLNYKEFSNYKEQVAEQLIKSITQLYHDAGKINDFVDILTAGFAGDEMLVTNTILAFRAVLQQQGEHLTVATLEFVLQQVSVFLVQKSRKQAEAAIAFLITFIKVMPIPLVANHLEAIMRSLSAMTKDTKRYCRIQIGYLLKKLCIRFSPGELAGFVPGDDDVIHRRLKMIRKRTRRDLRKKQNLEAQEDSSDDELVSGLQEKSYTIDDMLADSDSDLPEDMDAKDEAGAAAAASKRSKNAKQQKSTYIREDPDEIVDLADLKSIGNVLTSGSAQTATPAQSQKTKAQLPNGGFKTADDGRLIISDKALRGQGGNDQSDDDSDSDASMAYGTVAKQPKVKRGMEDDSSDEDKLQQKLVPKRVRKGDDAMSMKSGKTTASSRYTAGGKGIHRQLTAGNSDAMSVKSGKSTSRPAGSEYGSKKAKGDMKKSGKLDPYAYIPLTRNNLNKRKRSMNSRKFKSALRGAGAENGGAGGGRVSKKYK</sequence>
<evidence type="ECO:0000313" key="8">
    <source>
        <dbReference type="EMBL" id="ACS54297.1"/>
    </source>
</evidence>
<feature type="compositionally biased region" description="Basic residues" evidence="4">
    <location>
        <begin position="1381"/>
        <end position="1395"/>
    </location>
</feature>
<dbReference type="PANTHER" id="PTHR48287:SF1">
    <property type="entry name" value="ARM REPEAT SUPERFAMILY PROTEIN"/>
    <property type="match status" value="1"/>
</dbReference>
<feature type="non-terminal residue" evidence="8">
    <location>
        <position position="1"/>
    </location>
</feature>
<dbReference type="Pfam" id="PF25772">
    <property type="entry name" value="HEAT_RRP12_N"/>
    <property type="match status" value="1"/>
</dbReference>
<evidence type="ECO:0000256" key="1">
    <source>
        <dbReference type="ARBA" id="ARBA00004123"/>
    </source>
</evidence>
<feature type="compositionally biased region" description="Polar residues" evidence="4">
    <location>
        <begin position="1309"/>
        <end position="1318"/>
    </location>
</feature>
<dbReference type="InterPro" id="IPR012978">
    <property type="entry name" value="HEAT_RRP12"/>
</dbReference>
<keyword evidence="3" id="KW-0539">Nucleus</keyword>
<feature type="transmembrane region" description="Helical" evidence="5">
    <location>
        <begin position="12"/>
        <end position="34"/>
    </location>
</feature>
<feature type="region of interest" description="Disordered" evidence="4">
    <location>
        <begin position="1209"/>
        <end position="1417"/>
    </location>
</feature>
<feature type="compositionally biased region" description="Polar residues" evidence="4">
    <location>
        <begin position="1209"/>
        <end position="1224"/>
    </location>
</feature>
<reference evidence="8" key="1">
    <citation type="submission" date="2009-06" db="EMBL/GenBank/DDBJ databases">
        <authorList>
            <person name="Carlson J."/>
            <person name="Booth B."/>
            <person name="Frise E."/>
            <person name="Park S."/>
            <person name="Wan K."/>
            <person name="Yu C."/>
            <person name="Celniker S."/>
        </authorList>
    </citation>
    <scope>NUCLEOTIDE SEQUENCE</scope>
    <source>
        <strain evidence="8">Berkeley</strain>
    </source>
</reference>
<protein>
    <submittedName>
        <fullName evidence="8">RE72321p</fullName>
    </submittedName>
</protein>
<dbReference type="InterPro" id="IPR052087">
    <property type="entry name" value="RRP12"/>
</dbReference>
<evidence type="ECO:0000256" key="2">
    <source>
        <dbReference type="ARBA" id="ARBA00007690"/>
    </source>
</evidence>
<keyword evidence="5" id="KW-0812">Transmembrane</keyword>
<feature type="domain" description="RRP12 HEAT" evidence="6">
    <location>
        <begin position="495"/>
        <end position="760"/>
    </location>
</feature>
<feature type="region of interest" description="Disordered" evidence="4">
    <location>
        <begin position="1115"/>
        <end position="1135"/>
    </location>
</feature>
<accession>C5WLN0</accession>
<feature type="compositionally biased region" description="Polar residues" evidence="4">
    <location>
        <begin position="1330"/>
        <end position="1348"/>
    </location>
</feature>
<comment type="subcellular location">
    <subcellularLocation>
        <location evidence="1">Nucleus</location>
    </subcellularLocation>
</comment>
<proteinExistence type="evidence at transcript level"/>
<keyword evidence="5" id="KW-1133">Transmembrane helix</keyword>
<evidence type="ECO:0000259" key="6">
    <source>
        <dbReference type="Pfam" id="PF08161"/>
    </source>
</evidence>